<dbReference type="InterPro" id="IPR003736">
    <property type="entry name" value="PAAI_dom"/>
</dbReference>
<dbReference type="AlphaFoldDB" id="A0A2T0ZXJ4"/>
<dbReference type="OrthoDB" id="9813282at2"/>
<keyword evidence="6" id="KW-1185">Reference proteome</keyword>
<dbReference type="NCBIfam" id="TIGR00369">
    <property type="entry name" value="unchar_dom_1"/>
    <property type="match status" value="1"/>
</dbReference>
<comment type="similarity">
    <text evidence="1">Belongs to the thioesterase PaaI family.</text>
</comment>
<gene>
    <name evidence="5" type="ORF">CLV47_11495</name>
</gene>
<comment type="caution">
    <text evidence="5">The sequence shown here is derived from an EMBL/GenBank/DDBJ whole genome shotgun (WGS) entry which is preliminary data.</text>
</comment>
<dbReference type="Pfam" id="PF03061">
    <property type="entry name" value="4HBT"/>
    <property type="match status" value="1"/>
</dbReference>
<dbReference type="SUPFAM" id="SSF54637">
    <property type="entry name" value="Thioesterase/thiol ester dehydrase-isomerase"/>
    <property type="match status" value="1"/>
</dbReference>
<dbReference type="GO" id="GO:0047617">
    <property type="term" value="F:fatty acyl-CoA hydrolase activity"/>
    <property type="evidence" value="ECO:0007669"/>
    <property type="project" value="InterPro"/>
</dbReference>
<dbReference type="InterPro" id="IPR039298">
    <property type="entry name" value="ACOT13"/>
</dbReference>
<dbReference type="InterPro" id="IPR029069">
    <property type="entry name" value="HotDog_dom_sf"/>
</dbReference>
<dbReference type="EMBL" id="PVUE01000014">
    <property type="protein sequence ID" value="PRZ40798.1"/>
    <property type="molecule type" value="Genomic_DNA"/>
</dbReference>
<feature type="domain" description="Thioesterase" evidence="4">
    <location>
        <begin position="117"/>
        <end position="194"/>
    </location>
</feature>
<organism evidence="5 6">
    <name type="scientific">Antricoccus suffuscus</name>
    <dbReference type="NCBI Taxonomy" id="1629062"/>
    <lineage>
        <taxon>Bacteria</taxon>
        <taxon>Bacillati</taxon>
        <taxon>Actinomycetota</taxon>
        <taxon>Actinomycetes</taxon>
        <taxon>Geodermatophilales</taxon>
        <taxon>Antricoccaceae</taxon>
        <taxon>Antricoccus</taxon>
    </lineage>
</organism>
<reference evidence="5 6" key="1">
    <citation type="submission" date="2018-03" db="EMBL/GenBank/DDBJ databases">
        <title>Genomic Encyclopedia of Archaeal and Bacterial Type Strains, Phase II (KMG-II): from individual species to whole genera.</title>
        <authorList>
            <person name="Goeker M."/>
        </authorList>
    </citation>
    <scope>NUCLEOTIDE SEQUENCE [LARGE SCALE GENOMIC DNA]</scope>
    <source>
        <strain evidence="5 6">DSM 100065</strain>
    </source>
</reference>
<dbReference type="PANTHER" id="PTHR21660:SF1">
    <property type="entry name" value="ACYL-COENZYME A THIOESTERASE 13"/>
    <property type="match status" value="1"/>
</dbReference>
<evidence type="ECO:0000256" key="2">
    <source>
        <dbReference type="ARBA" id="ARBA00022801"/>
    </source>
</evidence>
<evidence type="ECO:0000259" key="4">
    <source>
        <dbReference type="Pfam" id="PF03061"/>
    </source>
</evidence>
<evidence type="ECO:0000313" key="5">
    <source>
        <dbReference type="EMBL" id="PRZ40798.1"/>
    </source>
</evidence>
<accession>A0A2T0ZXJ4</accession>
<dbReference type="InterPro" id="IPR006683">
    <property type="entry name" value="Thioestr_dom"/>
</dbReference>
<evidence type="ECO:0000313" key="6">
    <source>
        <dbReference type="Proteomes" id="UP000237752"/>
    </source>
</evidence>
<keyword evidence="2" id="KW-0378">Hydrolase</keyword>
<feature type="region of interest" description="Disordered" evidence="3">
    <location>
        <begin position="1"/>
        <end position="43"/>
    </location>
</feature>
<sequence length="210" mass="22205">MPPEQDASVTASAAADSIATEGNAARGRATDGPPARSPSATLDWGEPRRKEVTWYDPLVTKAAVAEMTGLESMQAIRDGLIPNGPIGYTLEWWFSEAEYGSCVVQCRPDSSVYNQIGMVHGGFACTILDVAVSCAVRSTLPAGVPYTSIELKVNYLRPMTEQSGLISARGWLAKSGRRVGFANAEILDEAGKVLATAQGSVLILESKGPS</sequence>
<name>A0A2T0ZXJ4_9ACTN</name>
<dbReference type="PANTHER" id="PTHR21660">
    <property type="entry name" value="THIOESTERASE SUPERFAMILY MEMBER-RELATED"/>
    <property type="match status" value="1"/>
</dbReference>
<evidence type="ECO:0000256" key="1">
    <source>
        <dbReference type="ARBA" id="ARBA00008324"/>
    </source>
</evidence>
<dbReference type="RefSeq" id="WP_106349972.1">
    <property type="nucleotide sequence ID" value="NZ_PVUE01000014.1"/>
</dbReference>
<dbReference type="Gene3D" id="3.10.129.10">
    <property type="entry name" value="Hotdog Thioesterase"/>
    <property type="match status" value="1"/>
</dbReference>
<dbReference type="Proteomes" id="UP000237752">
    <property type="component" value="Unassembled WGS sequence"/>
</dbReference>
<evidence type="ECO:0000256" key="3">
    <source>
        <dbReference type="SAM" id="MobiDB-lite"/>
    </source>
</evidence>
<feature type="compositionally biased region" description="Low complexity" evidence="3">
    <location>
        <begin position="1"/>
        <end position="20"/>
    </location>
</feature>
<protein>
    <submittedName>
        <fullName evidence="5">Uncharacterized protein (TIGR00369 family)</fullName>
    </submittedName>
</protein>
<proteinExistence type="inferred from homology"/>
<dbReference type="CDD" id="cd03443">
    <property type="entry name" value="PaaI_thioesterase"/>
    <property type="match status" value="1"/>
</dbReference>